<feature type="compositionally biased region" description="Low complexity" evidence="1">
    <location>
        <begin position="351"/>
        <end position="371"/>
    </location>
</feature>
<dbReference type="AlphaFoldDB" id="A0A848DIL3"/>
<dbReference type="InterPro" id="IPR046704">
    <property type="entry name" value="DUF6777"/>
</dbReference>
<gene>
    <name evidence="3" type="ORF">HF519_13320</name>
</gene>
<feature type="domain" description="DUF6777" evidence="2">
    <location>
        <begin position="81"/>
        <end position="233"/>
    </location>
</feature>
<comment type="caution">
    <text evidence="3">The sequence shown here is derived from an EMBL/GenBank/DDBJ whole genome shotgun (WGS) entry which is preliminary data.</text>
</comment>
<protein>
    <recommendedName>
        <fullName evidence="2">DUF6777 domain-containing protein</fullName>
    </recommendedName>
</protein>
<dbReference type="Proteomes" id="UP000586918">
    <property type="component" value="Unassembled WGS sequence"/>
</dbReference>
<name>A0A848DIL3_9PSEU</name>
<feature type="compositionally biased region" description="Low complexity" evidence="1">
    <location>
        <begin position="273"/>
        <end position="284"/>
    </location>
</feature>
<keyword evidence="4" id="KW-1185">Reference proteome</keyword>
<evidence type="ECO:0000259" key="2">
    <source>
        <dbReference type="Pfam" id="PF20568"/>
    </source>
</evidence>
<accession>A0A848DIL3</accession>
<feature type="compositionally biased region" description="Polar residues" evidence="1">
    <location>
        <begin position="319"/>
        <end position="332"/>
    </location>
</feature>
<dbReference type="EMBL" id="JAAXKZ010000041">
    <property type="protein sequence ID" value="NMH92530.1"/>
    <property type="molecule type" value="Genomic_DNA"/>
</dbReference>
<evidence type="ECO:0000313" key="4">
    <source>
        <dbReference type="Proteomes" id="UP000586918"/>
    </source>
</evidence>
<feature type="compositionally biased region" description="Pro residues" evidence="1">
    <location>
        <begin position="372"/>
        <end position="382"/>
    </location>
</feature>
<feature type="compositionally biased region" description="Pro residues" evidence="1">
    <location>
        <begin position="297"/>
        <end position="307"/>
    </location>
</feature>
<feature type="region of interest" description="Disordered" evidence="1">
    <location>
        <begin position="271"/>
        <end position="451"/>
    </location>
</feature>
<organism evidence="3 4">
    <name type="scientific">Pseudonocardia bannensis</name>
    <dbReference type="NCBI Taxonomy" id="630973"/>
    <lineage>
        <taxon>Bacteria</taxon>
        <taxon>Bacillati</taxon>
        <taxon>Actinomycetota</taxon>
        <taxon>Actinomycetes</taxon>
        <taxon>Pseudonocardiales</taxon>
        <taxon>Pseudonocardiaceae</taxon>
        <taxon>Pseudonocardia</taxon>
    </lineage>
</organism>
<evidence type="ECO:0000313" key="3">
    <source>
        <dbReference type="EMBL" id="NMH92530.1"/>
    </source>
</evidence>
<sequence>MSRTRSCLAVSTVLVLVLGVSVIWRDATWDAPPPAAAGPAPATDGVVLQAVLTPQPDPFTPSAGTDQAGVIPLDTGGGTLPADGPGVYAATTEPPACDRERLIASLTSDPQVAEAWSGVRDIRPDEIPAYIRELTPAILRSDTFVTDHGYLNGGATVVPAVLQRGTAVLVDRFGLPVVKCSCGDPLTPPIRYSGDPSVQGRVWPGFTRDTIVVIQQSSVVIDQFVMADVVQGSPVVVVPGTVDVRPAPPGTALRLVVAHEDPWWTARRLSYAPPGTGWPGTSTTAEPAPGRASVEPGPAPHVVPPAAPQAVPQVVPRTASRTVRDATTNRTTAPAGVSPRRRATESPDRPPGTVARRPRPATTTQPPSAFVPAPPSAVPTRPPRGNTSPGPSPTAATDPSTTTDRTTTTGRTTTAERSAASPTSTAPTTNPPVTTTRQLTEAPTAGAPGTG</sequence>
<proteinExistence type="predicted"/>
<evidence type="ECO:0000256" key="1">
    <source>
        <dbReference type="SAM" id="MobiDB-lite"/>
    </source>
</evidence>
<feature type="compositionally biased region" description="Low complexity" evidence="1">
    <location>
        <begin position="383"/>
        <end position="437"/>
    </location>
</feature>
<reference evidence="3 4" key="1">
    <citation type="submission" date="2020-04" db="EMBL/GenBank/DDBJ databases">
        <authorList>
            <person name="Klaysubun C."/>
            <person name="Duangmal K."/>
            <person name="Lipun K."/>
        </authorList>
    </citation>
    <scope>NUCLEOTIDE SEQUENCE [LARGE SCALE GENOMIC DNA]</scope>
    <source>
        <strain evidence="3 4">DSM 45300</strain>
    </source>
</reference>
<dbReference type="Pfam" id="PF20568">
    <property type="entry name" value="DUF6777"/>
    <property type="match status" value="1"/>
</dbReference>